<feature type="transmembrane region" description="Helical" evidence="6">
    <location>
        <begin position="25"/>
        <end position="47"/>
    </location>
</feature>
<accession>A0A0V0TJY1</accession>
<dbReference type="PANTHER" id="PTHR21213:SF0">
    <property type="entry name" value="ZINC FINGER PROTEIN 706"/>
    <property type="match status" value="1"/>
</dbReference>
<dbReference type="PANTHER" id="PTHR21213">
    <property type="entry name" value="GEO09665P1-RELATED"/>
    <property type="match status" value="1"/>
</dbReference>
<comment type="caution">
    <text evidence="8">The sequence shown here is derived from an EMBL/GenBank/DDBJ whole genome shotgun (WGS) entry which is preliminary data.</text>
</comment>
<keyword evidence="3" id="KW-0963">Cytoplasm</keyword>
<name>A0A0V0TJY1_9BILA</name>
<dbReference type="Proteomes" id="UP000055048">
    <property type="component" value="Unassembled WGS sequence"/>
</dbReference>
<keyword evidence="6" id="KW-0472">Membrane</keyword>
<gene>
    <name evidence="8" type="primary">ZNF706</name>
    <name evidence="8" type="ORF">T05_3594</name>
</gene>
<evidence type="ECO:0000256" key="6">
    <source>
        <dbReference type="SAM" id="Phobius"/>
    </source>
</evidence>
<organism evidence="8 9">
    <name type="scientific">Trichinella murrelli</name>
    <dbReference type="NCBI Taxonomy" id="144512"/>
    <lineage>
        <taxon>Eukaryota</taxon>
        <taxon>Metazoa</taxon>
        <taxon>Ecdysozoa</taxon>
        <taxon>Nematoda</taxon>
        <taxon>Enoplea</taxon>
        <taxon>Dorylaimia</taxon>
        <taxon>Trichinellida</taxon>
        <taxon>Trichinellidae</taxon>
        <taxon>Trichinella</taxon>
    </lineage>
</organism>
<dbReference type="Pfam" id="PF04419">
    <property type="entry name" value="SERF-like_N"/>
    <property type="match status" value="1"/>
</dbReference>
<dbReference type="InterPro" id="IPR026939">
    <property type="entry name" value="ZNF706/At2g23090_sf"/>
</dbReference>
<dbReference type="STRING" id="144512.A0A0V0TJY1"/>
<dbReference type="AlphaFoldDB" id="A0A0V0TJY1"/>
<proteinExistence type="predicted"/>
<evidence type="ECO:0000256" key="5">
    <source>
        <dbReference type="SAM" id="MobiDB-lite"/>
    </source>
</evidence>
<feature type="domain" description="Small EDRK-rich factor-like N-terminal" evidence="7">
    <location>
        <begin position="52"/>
        <end position="86"/>
    </location>
</feature>
<dbReference type="Gene3D" id="4.10.1050.10">
    <property type="entry name" value="At2g23090-like"/>
    <property type="match status" value="1"/>
</dbReference>
<dbReference type="GO" id="GO:0005737">
    <property type="term" value="C:cytoplasm"/>
    <property type="evidence" value="ECO:0007669"/>
    <property type="project" value="UniProtKB-SubCell"/>
</dbReference>
<dbReference type="InterPro" id="IPR007513">
    <property type="entry name" value="SERF-like_N"/>
</dbReference>
<feature type="region of interest" description="Disordered" evidence="5">
    <location>
        <begin position="58"/>
        <end position="83"/>
    </location>
</feature>
<evidence type="ECO:0000313" key="9">
    <source>
        <dbReference type="Proteomes" id="UP000055048"/>
    </source>
</evidence>
<feature type="compositionally biased region" description="Basic and acidic residues" evidence="5">
    <location>
        <begin position="68"/>
        <end position="82"/>
    </location>
</feature>
<keyword evidence="4" id="KW-0539">Nucleus</keyword>
<comment type="subcellular location">
    <subcellularLocation>
        <location evidence="2">Cytoplasm</location>
    </subcellularLocation>
    <subcellularLocation>
        <location evidence="1">Nucleus</location>
    </subcellularLocation>
</comment>
<feature type="region of interest" description="Disordered" evidence="5">
    <location>
        <begin position="106"/>
        <end position="132"/>
    </location>
</feature>
<reference evidence="8 9" key="1">
    <citation type="submission" date="2015-01" db="EMBL/GenBank/DDBJ databases">
        <title>Evolution of Trichinella species and genotypes.</title>
        <authorList>
            <person name="Korhonen P.K."/>
            <person name="Edoardo P."/>
            <person name="Giuseppe L.R."/>
            <person name="Gasser R.B."/>
        </authorList>
    </citation>
    <scope>NUCLEOTIDE SEQUENCE [LARGE SCALE GENOMIC DNA]</scope>
    <source>
        <strain evidence="8">ISS417</strain>
    </source>
</reference>
<dbReference type="EMBL" id="JYDJ01000239">
    <property type="protein sequence ID" value="KRX39230.1"/>
    <property type="molecule type" value="Genomic_DNA"/>
</dbReference>
<keyword evidence="6" id="KW-0812">Transmembrane</keyword>
<sequence>LTCAASMAEPEIGIDQSDCTICVCILSAVSACLIADVYILSSAILFLKIRQMARGQQKLQSQQRNLKKQQEAKKGSAVDHKKAAQKGLIYQCVVCRSQMPDLKTYGQHFENKHPKSSKPPELLAESTNSSAS</sequence>
<evidence type="ECO:0000259" key="7">
    <source>
        <dbReference type="Pfam" id="PF04419"/>
    </source>
</evidence>
<keyword evidence="9" id="KW-1185">Reference proteome</keyword>
<evidence type="ECO:0000256" key="2">
    <source>
        <dbReference type="ARBA" id="ARBA00004496"/>
    </source>
</evidence>
<evidence type="ECO:0000256" key="1">
    <source>
        <dbReference type="ARBA" id="ARBA00004123"/>
    </source>
</evidence>
<protein>
    <submittedName>
        <fullName evidence="8">Zinc finger protein</fullName>
    </submittedName>
</protein>
<evidence type="ECO:0000313" key="8">
    <source>
        <dbReference type="EMBL" id="KRX39230.1"/>
    </source>
</evidence>
<dbReference type="InterPro" id="IPR045230">
    <property type="entry name" value="MBS1/2-like"/>
</dbReference>
<evidence type="ECO:0000256" key="3">
    <source>
        <dbReference type="ARBA" id="ARBA00022490"/>
    </source>
</evidence>
<dbReference type="OrthoDB" id="73348at2759"/>
<dbReference type="GO" id="GO:0005634">
    <property type="term" value="C:nucleus"/>
    <property type="evidence" value="ECO:0007669"/>
    <property type="project" value="UniProtKB-SubCell"/>
</dbReference>
<feature type="non-terminal residue" evidence="8">
    <location>
        <position position="1"/>
    </location>
</feature>
<dbReference type="SUPFAM" id="SSF118359">
    <property type="entry name" value="Expressed protein At2g23090/F21P24.15"/>
    <property type="match status" value="1"/>
</dbReference>
<keyword evidence="6" id="KW-1133">Transmembrane helix</keyword>
<evidence type="ECO:0000256" key="4">
    <source>
        <dbReference type="ARBA" id="ARBA00023242"/>
    </source>
</evidence>